<dbReference type="InterPro" id="IPR047265">
    <property type="entry name" value="PIF1-like_bHLH"/>
</dbReference>
<feature type="compositionally biased region" description="Polar residues" evidence="6">
    <location>
        <begin position="599"/>
        <end position="623"/>
    </location>
</feature>
<evidence type="ECO:0000256" key="5">
    <source>
        <dbReference type="ARBA" id="ARBA00023242"/>
    </source>
</evidence>
<sequence length="623" mass="66236">MPLSELHHAATKGKPDLSSSFIPGNDLVELLWENGHIVMQGQSNRPRKSFLPTPFPSPGLKAQERESRDAAKIGLFEPLDSSTAAPVPSSGIGPHAQDDDMAPWMNYPVDDRFGSEFFSELSGISPNSLSNNDRDNVFGVKDFHSVGIKEGQEYSSRTRPGQLFQSPQQCQSSIPSRRPRVADFSAGGGGGGGGSGINPQGQFQKLDLPPASKPPQPAGSVTNFSHFSRPAALTKADFDRRDGLKSTKEASSVATSTGVRGASTTDLAKKETKSAAKLDRSSLEGAASRRNHRYNSAGHDASAPEANLRSSSFAASLAVGRHEAEKGPEAVVASSSVCSGSGAGAASNDPKHGQKRKNREGEECGYQSEDLDDDSVGLKKPTTTRAGVSTKRSRAAEVHNLSERRRRDRINEKMRALQELIPNCNKVDKASMLDEAIEYLKTLQLQVQMMSMGSGLCMSPMMLPPGMQHIRVSPMAHFPAMGLGMGMGMGYGMGMLDMNGSPGCPLVPVPPVRPPQFPCTSMGGATGLHGMPGSTGLQLFGVAGQGQGLPVSVPRAQFFSPFPVLPSKANPWNEVSGTMVNPVPVLDAAPSSRCKDQHQQQQNMNMETQKASTSGKGLFATNK</sequence>
<dbReference type="PROSITE" id="PS50888">
    <property type="entry name" value="BHLH"/>
    <property type="match status" value="1"/>
</dbReference>
<dbReference type="PANTHER" id="PTHR46807">
    <property type="entry name" value="TRANSCRIPTION FACTOR PIF3"/>
    <property type="match status" value="1"/>
</dbReference>
<dbReference type="SMART" id="SM00353">
    <property type="entry name" value="HLH"/>
    <property type="match status" value="1"/>
</dbReference>
<evidence type="ECO:0000313" key="8">
    <source>
        <dbReference type="EMBL" id="KAJ6808772.1"/>
    </source>
</evidence>
<dbReference type="CDD" id="cd11445">
    <property type="entry name" value="bHLH_AtPIF_like"/>
    <property type="match status" value="1"/>
</dbReference>
<evidence type="ECO:0000259" key="7">
    <source>
        <dbReference type="PROSITE" id="PS50888"/>
    </source>
</evidence>
<comment type="similarity">
    <text evidence="2">Belongs to the bHLH protein family.</text>
</comment>
<keyword evidence="5" id="KW-0539">Nucleus</keyword>
<evidence type="ECO:0000256" key="6">
    <source>
        <dbReference type="SAM" id="MobiDB-lite"/>
    </source>
</evidence>
<reference evidence="8" key="2">
    <citation type="submission" date="2023-04" db="EMBL/GenBank/DDBJ databases">
        <authorList>
            <person name="Bruccoleri R.E."/>
            <person name="Oakeley E.J."/>
            <person name="Faust A.-M."/>
            <person name="Dessus-Babus S."/>
            <person name="Altorfer M."/>
            <person name="Burckhardt D."/>
            <person name="Oertli M."/>
            <person name="Naumann U."/>
            <person name="Petersen F."/>
            <person name="Wong J."/>
        </authorList>
    </citation>
    <scope>NUCLEOTIDE SEQUENCE</scope>
    <source>
        <strain evidence="8">GSM-AAB239-AS_SAM_17_03QT</strain>
        <tissue evidence="8">Leaf</tissue>
    </source>
</reference>
<feature type="region of interest" description="Disordered" evidence="6">
    <location>
        <begin position="152"/>
        <end position="307"/>
    </location>
</feature>
<keyword evidence="9" id="KW-1185">Reference proteome</keyword>
<keyword evidence="4" id="KW-0804">Transcription</keyword>
<dbReference type="Proteomes" id="UP001140949">
    <property type="component" value="Unassembled WGS sequence"/>
</dbReference>
<evidence type="ECO:0000313" key="9">
    <source>
        <dbReference type="Proteomes" id="UP001140949"/>
    </source>
</evidence>
<keyword evidence="3" id="KW-0805">Transcription regulation</keyword>
<reference evidence="8" key="1">
    <citation type="journal article" date="2023" name="GigaByte">
        <title>Genome assembly of the bearded iris, Iris pallida Lam.</title>
        <authorList>
            <person name="Bruccoleri R.E."/>
            <person name="Oakeley E.J."/>
            <person name="Faust A.M.E."/>
            <person name="Altorfer M."/>
            <person name="Dessus-Babus S."/>
            <person name="Burckhardt D."/>
            <person name="Oertli M."/>
            <person name="Naumann U."/>
            <person name="Petersen F."/>
            <person name="Wong J."/>
        </authorList>
    </citation>
    <scope>NUCLEOTIDE SEQUENCE</scope>
    <source>
        <strain evidence="8">GSM-AAB239-AS_SAM_17_03QT</strain>
    </source>
</reference>
<organism evidence="8 9">
    <name type="scientific">Iris pallida</name>
    <name type="common">Sweet iris</name>
    <dbReference type="NCBI Taxonomy" id="29817"/>
    <lineage>
        <taxon>Eukaryota</taxon>
        <taxon>Viridiplantae</taxon>
        <taxon>Streptophyta</taxon>
        <taxon>Embryophyta</taxon>
        <taxon>Tracheophyta</taxon>
        <taxon>Spermatophyta</taxon>
        <taxon>Magnoliopsida</taxon>
        <taxon>Liliopsida</taxon>
        <taxon>Asparagales</taxon>
        <taxon>Iridaceae</taxon>
        <taxon>Iridoideae</taxon>
        <taxon>Irideae</taxon>
        <taxon>Iris</taxon>
    </lineage>
</organism>
<dbReference type="FunFam" id="4.10.280.10:FF:000004">
    <property type="entry name" value="Basic helix-loop-helix transcription factor"/>
    <property type="match status" value="1"/>
</dbReference>
<dbReference type="InterPro" id="IPR011598">
    <property type="entry name" value="bHLH_dom"/>
</dbReference>
<feature type="region of interest" description="Disordered" evidence="6">
    <location>
        <begin position="589"/>
        <end position="623"/>
    </location>
</feature>
<comment type="caution">
    <text evidence="8">The sequence shown here is derived from an EMBL/GenBank/DDBJ whole genome shotgun (WGS) entry which is preliminary data.</text>
</comment>
<feature type="domain" description="BHLH" evidence="7">
    <location>
        <begin position="394"/>
        <end position="443"/>
    </location>
</feature>
<dbReference type="InterPro" id="IPR036638">
    <property type="entry name" value="HLH_DNA-bd_sf"/>
</dbReference>
<dbReference type="PANTHER" id="PTHR46807:SF1">
    <property type="entry name" value="TRANSCRIPTION FACTOR PIF3"/>
    <property type="match status" value="1"/>
</dbReference>
<evidence type="ECO:0000256" key="2">
    <source>
        <dbReference type="ARBA" id="ARBA00005510"/>
    </source>
</evidence>
<feature type="compositionally biased region" description="Basic and acidic residues" evidence="6">
    <location>
        <begin position="267"/>
        <end position="282"/>
    </location>
</feature>
<accession>A0AAX6EX93</accession>
<feature type="region of interest" description="Disordered" evidence="6">
    <location>
        <begin position="327"/>
        <end position="402"/>
    </location>
</feature>
<dbReference type="GO" id="GO:0003700">
    <property type="term" value="F:DNA-binding transcription factor activity"/>
    <property type="evidence" value="ECO:0007669"/>
    <property type="project" value="InterPro"/>
</dbReference>
<comment type="subcellular location">
    <subcellularLocation>
        <location evidence="1">Nucleus</location>
    </subcellularLocation>
</comment>
<dbReference type="SUPFAM" id="SSF47459">
    <property type="entry name" value="HLH, helix-loop-helix DNA-binding domain"/>
    <property type="match status" value="1"/>
</dbReference>
<dbReference type="GO" id="GO:0005634">
    <property type="term" value="C:nucleus"/>
    <property type="evidence" value="ECO:0007669"/>
    <property type="project" value="UniProtKB-SubCell"/>
</dbReference>
<feature type="compositionally biased region" description="Low complexity" evidence="6">
    <location>
        <begin position="165"/>
        <end position="176"/>
    </location>
</feature>
<gene>
    <name evidence="8" type="ORF">M6B38_165535</name>
</gene>
<evidence type="ECO:0000256" key="3">
    <source>
        <dbReference type="ARBA" id="ARBA00023015"/>
    </source>
</evidence>
<feature type="compositionally biased region" description="Low complexity" evidence="6">
    <location>
        <begin position="330"/>
        <end position="347"/>
    </location>
</feature>
<name>A0AAX6EX93_IRIPA</name>
<dbReference type="InterPro" id="IPR044273">
    <property type="entry name" value="PIF3-like"/>
</dbReference>
<feature type="compositionally biased region" description="Polar residues" evidence="6">
    <location>
        <begin position="249"/>
        <end position="266"/>
    </location>
</feature>
<dbReference type="AlphaFoldDB" id="A0AAX6EX93"/>
<dbReference type="GO" id="GO:0046983">
    <property type="term" value="F:protein dimerization activity"/>
    <property type="evidence" value="ECO:0007669"/>
    <property type="project" value="InterPro"/>
</dbReference>
<feature type="compositionally biased region" description="Basic and acidic residues" evidence="6">
    <location>
        <begin position="236"/>
        <end position="248"/>
    </location>
</feature>
<dbReference type="Pfam" id="PF00010">
    <property type="entry name" value="HLH"/>
    <property type="match status" value="1"/>
</dbReference>
<evidence type="ECO:0000256" key="1">
    <source>
        <dbReference type="ARBA" id="ARBA00004123"/>
    </source>
</evidence>
<protein>
    <submittedName>
        <fullName evidence="8">Transcription factor PIF3-like</fullName>
    </submittedName>
</protein>
<feature type="compositionally biased region" description="Gly residues" evidence="6">
    <location>
        <begin position="186"/>
        <end position="196"/>
    </location>
</feature>
<dbReference type="EMBL" id="JANAVB010033219">
    <property type="protein sequence ID" value="KAJ6808772.1"/>
    <property type="molecule type" value="Genomic_DNA"/>
</dbReference>
<evidence type="ECO:0000256" key="4">
    <source>
        <dbReference type="ARBA" id="ARBA00023163"/>
    </source>
</evidence>
<dbReference type="Gene3D" id="4.10.280.10">
    <property type="entry name" value="Helix-loop-helix DNA-binding domain"/>
    <property type="match status" value="1"/>
</dbReference>
<proteinExistence type="inferred from homology"/>